<organism evidence="2 3">
    <name type="scientific">Plakobranchus ocellatus</name>
    <dbReference type="NCBI Taxonomy" id="259542"/>
    <lineage>
        <taxon>Eukaryota</taxon>
        <taxon>Metazoa</taxon>
        <taxon>Spiralia</taxon>
        <taxon>Lophotrochozoa</taxon>
        <taxon>Mollusca</taxon>
        <taxon>Gastropoda</taxon>
        <taxon>Heterobranchia</taxon>
        <taxon>Euthyneura</taxon>
        <taxon>Panpulmonata</taxon>
        <taxon>Sacoglossa</taxon>
        <taxon>Placobranchoidea</taxon>
        <taxon>Plakobranchidae</taxon>
        <taxon>Plakobranchus</taxon>
    </lineage>
</organism>
<protein>
    <submittedName>
        <fullName evidence="2">Uncharacterized protein</fullName>
    </submittedName>
</protein>
<dbReference type="AlphaFoldDB" id="A0AAV4CAD9"/>
<feature type="region of interest" description="Disordered" evidence="1">
    <location>
        <begin position="53"/>
        <end position="76"/>
    </location>
</feature>
<reference evidence="2 3" key="1">
    <citation type="journal article" date="2021" name="Elife">
        <title>Chloroplast acquisition without the gene transfer in kleptoplastic sea slugs, Plakobranchus ocellatus.</title>
        <authorList>
            <person name="Maeda T."/>
            <person name="Takahashi S."/>
            <person name="Yoshida T."/>
            <person name="Shimamura S."/>
            <person name="Takaki Y."/>
            <person name="Nagai Y."/>
            <person name="Toyoda A."/>
            <person name="Suzuki Y."/>
            <person name="Arimoto A."/>
            <person name="Ishii H."/>
            <person name="Satoh N."/>
            <person name="Nishiyama T."/>
            <person name="Hasebe M."/>
            <person name="Maruyama T."/>
            <person name="Minagawa J."/>
            <person name="Obokata J."/>
            <person name="Shigenobu S."/>
        </authorList>
    </citation>
    <scope>NUCLEOTIDE SEQUENCE [LARGE SCALE GENOMIC DNA]</scope>
</reference>
<name>A0AAV4CAD9_9GAST</name>
<dbReference type="EMBL" id="BLXT01005987">
    <property type="protein sequence ID" value="GFO28014.1"/>
    <property type="molecule type" value="Genomic_DNA"/>
</dbReference>
<evidence type="ECO:0000313" key="2">
    <source>
        <dbReference type="EMBL" id="GFO28014.1"/>
    </source>
</evidence>
<evidence type="ECO:0000256" key="1">
    <source>
        <dbReference type="SAM" id="MobiDB-lite"/>
    </source>
</evidence>
<evidence type="ECO:0000313" key="3">
    <source>
        <dbReference type="Proteomes" id="UP000735302"/>
    </source>
</evidence>
<proteinExistence type="predicted"/>
<gene>
    <name evidence="2" type="ORF">PoB_005451900</name>
</gene>
<accession>A0AAV4CAD9</accession>
<sequence>MISVDSFAIIATITITTTTTTIKITAYPSWDVPVAAASQTTALNKSVSFAPSCPPQRLETKTGVRDNKSYASQSNDAQRISVHVSDFTAPETVEKTEDKHHTQKKVLPGDFLCDSEICATAVEVGTACWAVRIVTRTCMQATGSRLEQTPADRARTLTVTVVFSMLV</sequence>
<comment type="caution">
    <text evidence="2">The sequence shown here is derived from an EMBL/GenBank/DDBJ whole genome shotgun (WGS) entry which is preliminary data.</text>
</comment>
<keyword evidence="3" id="KW-1185">Reference proteome</keyword>
<dbReference type="Proteomes" id="UP000735302">
    <property type="component" value="Unassembled WGS sequence"/>
</dbReference>
<feature type="compositionally biased region" description="Basic and acidic residues" evidence="1">
    <location>
        <begin position="58"/>
        <end position="68"/>
    </location>
</feature>